<keyword evidence="4 6" id="KW-0324">Glycolysis</keyword>
<evidence type="ECO:0000256" key="3">
    <source>
        <dbReference type="ARBA" id="ARBA00022490"/>
    </source>
</evidence>
<evidence type="ECO:0000256" key="1">
    <source>
        <dbReference type="ARBA" id="ARBA00007422"/>
    </source>
</evidence>
<feature type="binding site" evidence="6">
    <location>
        <begin position="8"/>
        <end position="10"/>
    </location>
    <ligand>
        <name>substrate</name>
    </ligand>
</feature>
<reference evidence="8 9" key="1">
    <citation type="journal article" date="2015" name="Nature">
        <title>rRNA introns, odd ribosomes, and small enigmatic genomes across a large radiation of phyla.</title>
        <authorList>
            <person name="Brown C.T."/>
            <person name="Hug L.A."/>
            <person name="Thomas B.C."/>
            <person name="Sharon I."/>
            <person name="Castelle C.J."/>
            <person name="Singh A."/>
            <person name="Wilkins M.J."/>
            <person name="Williams K.H."/>
            <person name="Banfield J.F."/>
        </authorList>
    </citation>
    <scope>NUCLEOTIDE SEQUENCE [LARGE SCALE GENOMIC DNA]</scope>
</reference>
<dbReference type="SUPFAM" id="SSF51351">
    <property type="entry name" value="Triosephosphate isomerase (TIM)"/>
    <property type="match status" value="1"/>
</dbReference>
<feature type="binding site" evidence="6">
    <location>
        <begin position="233"/>
        <end position="234"/>
    </location>
    <ligand>
        <name>substrate</name>
    </ligand>
</feature>
<dbReference type="InterPro" id="IPR013785">
    <property type="entry name" value="Aldolase_TIM"/>
</dbReference>
<dbReference type="PATRIC" id="fig|1618648.3.peg.232"/>
<comment type="pathway">
    <text evidence="6 7">Carbohydrate biosynthesis; gluconeogenesis.</text>
</comment>
<organism evidence="8 9">
    <name type="scientific">Candidatus Giovannonibacteria bacterium GW2011_GWA2_44_26</name>
    <dbReference type="NCBI Taxonomy" id="1618648"/>
    <lineage>
        <taxon>Bacteria</taxon>
        <taxon>Candidatus Giovannoniibacteriota</taxon>
    </lineage>
</organism>
<proteinExistence type="inferred from homology"/>
<dbReference type="EMBL" id="LCIT01000002">
    <property type="protein sequence ID" value="KKT63570.1"/>
    <property type="molecule type" value="Genomic_DNA"/>
</dbReference>
<dbReference type="AlphaFoldDB" id="A0A0G1IWW2"/>
<comment type="subunit">
    <text evidence="6 7">Homodimer.</text>
</comment>
<keyword evidence="2 6" id="KW-0312">Gluconeogenesis</keyword>
<dbReference type="PROSITE" id="PS51440">
    <property type="entry name" value="TIM_2"/>
    <property type="match status" value="1"/>
</dbReference>
<evidence type="ECO:0000256" key="5">
    <source>
        <dbReference type="ARBA" id="ARBA00023235"/>
    </source>
</evidence>
<feature type="active site" description="Proton acceptor" evidence="6">
    <location>
        <position position="166"/>
    </location>
</feature>
<dbReference type="PROSITE" id="PS00171">
    <property type="entry name" value="TIM_1"/>
    <property type="match status" value="1"/>
</dbReference>
<dbReference type="UniPathway" id="UPA00138"/>
<dbReference type="InterPro" id="IPR035990">
    <property type="entry name" value="TIM_sf"/>
</dbReference>
<keyword evidence="5 6" id="KW-0413">Isomerase</keyword>
<evidence type="ECO:0000256" key="7">
    <source>
        <dbReference type="RuleBase" id="RU363013"/>
    </source>
</evidence>
<dbReference type="UniPathway" id="UPA00109">
    <property type="reaction ID" value="UER00189"/>
</dbReference>
<comment type="function">
    <text evidence="6">Involved in the gluconeogenesis. Catalyzes stereospecifically the conversion of dihydroxyacetone phosphate (DHAP) to D-glyceraldehyde-3-phosphate (G3P).</text>
</comment>
<dbReference type="GO" id="GO:0006094">
    <property type="term" value="P:gluconeogenesis"/>
    <property type="evidence" value="ECO:0007669"/>
    <property type="project" value="UniProtKB-UniRule"/>
</dbReference>
<gene>
    <name evidence="6" type="primary">tpiA</name>
    <name evidence="8" type="ORF">UW55_C0002G0035</name>
</gene>
<feature type="binding site" evidence="6">
    <location>
        <position position="172"/>
    </location>
    <ligand>
        <name>substrate</name>
    </ligand>
</feature>
<dbReference type="GO" id="GO:0005829">
    <property type="term" value="C:cytosol"/>
    <property type="evidence" value="ECO:0007669"/>
    <property type="project" value="TreeGrafter"/>
</dbReference>
<dbReference type="CDD" id="cd00311">
    <property type="entry name" value="TIM"/>
    <property type="match status" value="1"/>
</dbReference>
<dbReference type="GO" id="GO:0046166">
    <property type="term" value="P:glyceraldehyde-3-phosphate biosynthetic process"/>
    <property type="evidence" value="ECO:0007669"/>
    <property type="project" value="TreeGrafter"/>
</dbReference>
<sequence>MKRLIIANWKMAPQTSREALRLAQGIARGVKGVKNVEVVLTPPFIYLLLLKLGLPRLTRVKAGAQDVFWEKNGAYTGEISTNQLKASGVRLVIVGHSERRALWETNEIVNKKLKAVLGAGMRAVLCVGEAEKQKEVAFPKIIRDELHEGLARIKKSLFRNLIIAYEPIWAVGTGRADTPKNVYEITTIIRRELYRMVGKRIASKIPVLYGGSVDEKNAHAFVKDGAVDGLLVGGASLNAKKFINIVKAVSEV</sequence>
<comment type="catalytic activity">
    <reaction evidence="6 7">
        <text>D-glyceraldehyde 3-phosphate = dihydroxyacetone phosphate</text>
        <dbReference type="Rhea" id="RHEA:18585"/>
        <dbReference type="ChEBI" id="CHEBI:57642"/>
        <dbReference type="ChEBI" id="CHEBI:59776"/>
        <dbReference type="EC" id="5.3.1.1"/>
    </reaction>
</comment>
<feature type="binding site" evidence="6">
    <location>
        <position position="212"/>
    </location>
    <ligand>
        <name>substrate</name>
    </ligand>
</feature>
<dbReference type="PANTHER" id="PTHR21139">
    <property type="entry name" value="TRIOSEPHOSPHATE ISOMERASE"/>
    <property type="match status" value="1"/>
</dbReference>
<evidence type="ECO:0000256" key="2">
    <source>
        <dbReference type="ARBA" id="ARBA00022432"/>
    </source>
</evidence>
<evidence type="ECO:0000313" key="8">
    <source>
        <dbReference type="EMBL" id="KKT63570.1"/>
    </source>
</evidence>
<dbReference type="InterPro" id="IPR022896">
    <property type="entry name" value="TrioseP_Isoase_bac/euk"/>
</dbReference>
<comment type="pathway">
    <text evidence="6 7">Carbohydrate degradation; glycolysis; D-glyceraldehyde 3-phosphate from glycerone phosphate: step 1/1.</text>
</comment>
<dbReference type="InterPro" id="IPR000652">
    <property type="entry name" value="Triosephosphate_isomerase"/>
</dbReference>
<dbReference type="GO" id="GO:0006096">
    <property type="term" value="P:glycolytic process"/>
    <property type="evidence" value="ECO:0007669"/>
    <property type="project" value="UniProtKB-UniRule"/>
</dbReference>
<protein>
    <recommendedName>
        <fullName evidence="6 7">Triosephosphate isomerase</fullName>
        <shortName evidence="6">TIM</shortName>
        <shortName evidence="6">TPI</shortName>
        <ecNumber evidence="6 7">5.3.1.1</ecNumber>
    </recommendedName>
    <alternativeName>
        <fullName evidence="6">Triose-phosphate isomerase</fullName>
    </alternativeName>
</protein>
<dbReference type="EC" id="5.3.1.1" evidence="6 7"/>
<dbReference type="Pfam" id="PF00121">
    <property type="entry name" value="TIM"/>
    <property type="match status" value="1"/>
</dbReference>
<dbReference type="Gene3D" id="3.20.20.70">
    <property type="entry name" value="Aldolase class I"/>
    <property type="match status" value="1"/>
</dbReference>
<comment type="caution">
    <text evidence="8">The sequence shown here is derived from an EMBL/GenBank/DDBJ whole genome shotgun (WGS) entry which is preliminary data.</text>
</comment>
<dbReference type="InterPro" id="IPR020861">
    <property type="entry name" value="Triosephosphate_isomerase_AS"/>
</dbReference>
<comment type="subcellular location">
    <subcellularLocation>
        <location evidence="6 7">Cytoplasm</location>
    </subcellularLocation>
</comment>
<evidence type="ECO:0000256" key="4">
    <source>
        <dbReference type="ARBA" id="ARBA00023152"/>
    </source>
</evidence>
<comment type="similarity">
    <text evidence="1 6 7">Belongs to the triosephosphate isomerase family.</text>
</comment>
<name>A0A0G1IWW2_9BACT</name>
<accession>A0A0G1IWW2</accession>
<feature type="active site" description="Electrophile" evidence="6">
    <location>
        <position position="96"/>
    </location>
</feature>
<dbReference type="GO" id="GO:0004807">
    <property type="term" value="F:triose-phosphate isomerase activity"/>
    <property type="evidence" value="ECO:0007669"/>
    <property type="project" value="UniProtKB-UniRule"/>
</dbReference>
<dbReference type="Proteomes" id="UP000033945">
    <property type="component" value="Unassembled WGS sequence"/>
</dbReference>
<evidence type="ECO:0000256" key="6">
    <source>
        <dbReference type="HAMAP-Rule" id="MF_00147"/>
    </source>
</evidence>
<keyword evidence="3 6" id="KW-0963">Cytoplasm</keyword>
<dbReference type="GO" id="GO:0019563">
    <property type="term" value="P:glycerol catabolic process"/>
    <property type="evidence" value="ECO:0007669"/>
    <property type="project" value="TreeGrafter"/>
</dbReference>
<dbReference type="HAMAP" id="MF_00147_B">
    <property type="entry name" value="TIM_B"/>
    <property type="match status" value="1"/>
</dbReference>
<evidence type="ECO:0000313" key="9">
    <source>
        <dbReference type="Proteomes" id="UP000033945"/>
    </source>
</evidence>
<dbReference type="NCBIfam" id="TIGR00419">
    <property type="entry name" value="tim"/>
    <property type="match status" value="1"/>
</dbReference>
<dbReference type="PANTHER" id="PTHR21139:SF42">
    <property type="entry name" value="TRIOSEPHOSPHATE ISOMERASE"/>
    <property type="match status" value="1"/>
</dbReference>